<dbReference type="InterPro" id="IPR003305">
    <property type="entry name" value="CenC_carb-bd"/>
</dbReference>
<proteinExistence type="predicted"/>
<accession>X1RJR7</accession>
<gene>
    <name evidence="3" type="ORF">S12H4_10444</name>
</gene>
<dbReference type="InterPro" id="IPR008979">
    <property type="entry name" value="Galactose-bd-like_sf"/>
</dbReference>
<sequence>AGEATLRTLPEYYAKILQRKFNAWLKKQYRSDEKLRSTWAEGVQPPGANLLKNGNFQMREVGGAVPLHWSVEQHQGCKAWCSRQRLESRRALKIEIAEADDTEWHLQLNQGGIAVKKGQYYTVTLESAADKPRTITCTVGQAHSPWGNLGLSQRVELAKKRTTFRYGFVAKADDDNARVSFAFGGSDIPIWLANVEFRPGGRVGLQEGESVEQGNVTLFAETESPNRMLDRMKFLAETGSEGDEFNICFLLFIFEATPIS</sequence>
<evidence type="ECO:0000256" key="1">
    <source>
        <dbReference type="ARBA" id="ARBA00022801"/>
    </source>
</evidence>
<feature type="non-terminal residue" evidence="3">
    <location>
        <position position="1"/>
    </location>
</feature>
<feature type="domain" description="CBM-cenC" evidence="2">
    <location>
        <begin position="48"/>
        <end position="182"/>
    </location>
</feature>
<dbReference type="SUPFAM" id="SSF49785">
    <property type="entry name" value="Galactose-binding domain-like"/>
    <property type="match status" value="1"/>
</dbReference>
<dbReference type="EMBL" id="BARW01004467">
    <property type="protein sequence ID" value="GAI63410.1"/>
    <property type="molecule type" value="Genomic_DNA"/>
</dbReference>
<evidence type="ECO:0000259" key="2">
    <source>
        <dbReference type="Pfam" id="PF02018"/>
    </source>
</evidence>
<dbReference type="AlphaFoldDB" id="X1RJR7"/>
<protein>
    <recommendedName>
        <fullName evidence="2">CBM-cenC domain-containing protein</fullName>
    </recommendedName>
</protein>
<organism evidence="3">
    <name type="scientific">marine sediment metagenome</name>
    <dbReference type="NCBI Taxonomy" id="412755"/>
    <lineage>
        <taxon>unclassified sequences</taxon>
        <taxon>metagenomes</taxon>
        <taxon>ecological metagenomes</taxon>
    </lineage>
</organism>
<evidence type="ECO:0000313" key="3">
    <source>
        <dbReference type="EMBL" id="GAI63410.1"/>
    </source>
</evidence>
<comment type="caution">
    <text evidence="3">The sequence shown here is derived from an EMBL/GenBank/DDBJ whole genome shotgun (WGS) entry which is preliminary data.</text>
</comment>
<reference evidence="3" key="1">
    <citation type="journal article" date="2014" name="Front. Microbiol.">
        <title>High frequency of phylogenetically diverse reductive dehalogenase-homologous genes in deep subseafloor sedimentary metagenomes.</title>
        <authorList>
            <person name="Kawai M."/>
            <person name="Futagami T."/>
            <person name="Toyoda A."/>
            <person name="Takaki Y."/>
            <person name="Nishi S."/>
            <person name="Hori S."/>
            <person name="Arai W."/>
            <person name="Tsubouchi T."/>
            <person name="Morono Y."/>
            <person name="Uchiyama I."/>
            <person name="Ito T."/>
            <person name="Fujiyama A."/>
            <person name="Inagaki F."/>
            <person name="Takami H."/>
        </authorList>
    </citation>
    <scope>NUCLEOTIDE SEQUENCE</scope>
    <source>
        <strain evidence="3">Expedition CK06-06</strain>
    </source>
</reference>
<keyword evidence="1" id="KW-0378">Hydrolase</keyword>
<dbReference type="Pfam" id="PF02018">
    <property type="entry name" value="CBM_4_9"/>
    <property type="match status" value="1"/>
</dbReference>
<name>X1RJR7_9ZZZZ</name>
<dbReference type="Gene3D" id="2.60.120.260">
    <property type="entry name" value="Galactose-binding domain-like"/>
    <property type="match status" value="1"/>
</dbReference>
<dbReference type="GO" id="GO:0016798">
    <property type="term" value="F:hydrolase activity, acting on glycosyl bonds"/>
    <property type="evidence" value="ECO:0007669"/>
    <property type="project" value="InterPro"/>
</dbReference>